<keyword evidence="3" id="KW-1185">Reference proteome</keyword>
<dbReference type="Proteomes" id="UP000308730">
    <property type="component" value="Unassembled WGS sequence"/>
</dbReference>
<evidence type="ECO:0000313" key="2">
    <source>
        <dbReference type="EMBL" id="THH16231.1"/>
    </source>
</evidence>
<feature type="compositionally biased region" description="Acidic residues" evidence="1">
    <location>
        <begin position="406"/>
        <end position="416"/>
    </location>
</feature>
<feature type="region of interest" description="Disordered" evidence="1">
    <location>
        <begin position="374"/>
        <end position="433"/>
    </location>
</feature>
<dbReference type="AlphaFoldDB" id="A0A4S4LWY9"/>
<dbReference type="OrthoDB" id="3265984at2759"/>
<feature type="region of interest" description="Disordered" evidence="1">
    <location>
        <begin position="1"/>
        <end position="31"/>
    </location>
</feature>
<feature type="compositionally biased region" description="Polar residues" evidence="1">
    <location>
        <begin position="1"/>
        <end position="12"/>
    </location>
</feature>
<protein>
    <submittedName>
        <fullName evidence="2">Uncharacterized protein</fullName>
    </submittedName>
</protein>
<reference evidence="2 3" key="1">
    <citation type="submission" date="2019-02" db="EMBL/GenBank/DDBJ databases">
        <title>Genome sequencing of the rare red list fungi Antrodiella citrinella (Flaviporus citrinellus).</title>
        <authorList>
            <person name="Buettner E."/>
            <person name="Kellner H."/>
        </authorList>
    </citation>
    <scope>NUCLEOTIDE SEQUENCE [LARGE SCALE GENOMIC DNA]</scope>
    <source>
        <strain evidence="2 3">DSM 108506</strain>
    </source>
</reference>
<name>A0A4S4LWY9_9APHY</name>
<evidence type="ECO:0000256" key="1">
    <source>
        <dbReference type="SAM" id="MobiDB-lite"/>
    </source>
</evidence>
<accession>A0A4S4LWY9</accession>
<sequence>MRRTASRGTASLSPGPPEGSRPDFEEAQGVEEAESALHVRVLTVDTCLTEHLGGKPPPMLTSRVASSTRDLTKTEVLYTPTQQLKWVATHIDVVPVAKDKLRAHPKFQAFSSRELHPTDLEDSVLMHSIHPDSTGKGLPSEIHSESDSTSHINSKLVHPAAWAIQCMMQEGTAAIPSIPYASSCSGKKGSGIPDAVLNSCDHKAKALGEWKTANSLPAKTFNHVLAFLRNLESTLNVPVRFWWGTESGPSSDEWIKLRKILCQLWGQQENRPDAMITCLSSFDVTVFCYRHPEERNFLLLSDAIPHACITVMDVMAMFALSLGITKLEKEDLPKLNRANWATLDDFYTREPQLFSGLDVRRNIPTILQQHSAKLRSEAAEKHRNKRKKITVPASSRKLRSKGKVEQDEDDDDDMDGDITPRPKKRNVFYRSDT</sequence>
<organism evidence="2 3">
    <name type="scientific">Antrodiella citrinella</name>
    <dbReference type="NCBI Taxonomy" id="2447956"/>
    <lineage>
        <taxon>Eukaryota</taxon>
        <taxon>Fungi</taxon>
        <taxon>Dikarya</taxon>
        <taxon>Basidiomycota</taxon>
        <taxon>Agaricomycotina</taxon>
        <taxon>Agaricomycetes</taxon>
        <taxon>Polyporales</taxon>
        <taxon>Steccherinaceae</taxon>
        <taxon>Antrodiella</taxon>
    </lineage>
</organism>
<comment type="caution">
    <text evidence="2">The sequence shown here is derived from an EMBL/GenBank/DDBJ whole genome shotgun (WGS) entry which is preliminary data.</text>
</comment>
<gene>
    <name evidence="2" type="ORF">EUX98_g9336</name>
</gene>
<proteinExistence type="predicted"/>
<dbReference type="EMBL" id="SGPM01000751">
    <property type="protein sequence ID" value="THH16231.1"/>
    <property type="molecule type" value="Genomic_DNA"/>
</dbReference>
<evidence type="ECO:0000313" key="3">
    <source>
        <dbReference type="Proteomes" id="UP000308730"/>
    </source>
</evidence>